<accession>A0A9P1E0X8</accession>
<gene>
    <name evidence="3" type="ORF">CEURO_LOCUS3653</name>
</gene>
<feature type="coiled-coil region" evidence="1">
    <location>
        <begin position="135"/>
        <end position="217"/>
    </location>
</feature>
<evidence type="ECO:0000256" key="1">
    <source>
        <dbReference type="SAM" id="Coils"/>
    </source>
</evidence>
<evidence type="ECO:0000256" key="2">
    <source>
        <dbReference type="SAM" id="MobiDB-lite"/>
    </source>
</evidence>
<dbReference type="OrthoDB" id="1324367at2759"/>
<dbReference type="AlphaFoldDB" id="A0A9P1E0X8"/>
<dbReference type="Proteomes" id="UP001152484">
    <property type="component" value="Unassembled WGS sequence"/>
</dbReference>
<keyword evidence="1" id="KW-0175">Coiled coil</keyword>
<feature type="region of interest" description="Disordered" evidence="2">
    <location>
        <begin position="305"/>
        <end position="356"/>
    </location>
</feature>
<protein>
    <submittedName>
        <fullName evidence="3">Uncharacterized protein</fullName>
    </submittedName>
</protein>
<dbReference type="EMBL" id="CAMAPE010000005">
    <property type="protein sequence ID" value="CAH9070413.1"/>
    <property type="molecule type" value="Genomic_DNA"/>
</dbReference>
<comment type="caution">
    <text evidence="3">The sequence shown here is derived from an EMBL/GenBank/DDBJ whole genome shotgun (WGS) entry which is preliminary data.</text>
</comment>
<feature type="region of interest" description="Disordered" evidence="2">
    <location>
        <begin position="1"/>
        <end position="33"/>
    </location>
</feature>
<evidence type="ECO:0000313" key="3">
    <source>
        <dbReference type="EMBL" id="CAH9070413.1"/>
    </source>
</evidence>
<name>A0A9P1E0X8_CUSEU</name>
<sequence>MLVQPPLRVRRQGKDVAPVGKKSKKGDAGRKDPLVLIIDGQSASDPPVMVVMAPAHPPSAQQGEGDLSREDIQFSLIKGTAIVHGTVDPKEFLRGATPSLDKASLSRLEDDALDNKILRSSLTACIALSKQVRRAEQLRLQKAEQDETLRRLVHDNADAARQMARLEESPRQAEQKLEAAKVETRAEGRAEAEKAAAEAAKKAADEAEAVKEVAIAKAQEEAVAAFVAEGWKAEGYNQWLSSAVGASVDEWCEGPDVEWLARKGKEYYDGGEFFTHALIYRRMARHLKIEPKDFDPAAYGLPPLQPDVRVPLPPDVERPDLEDSMLMAEAEDDQVGTEGDVTSKPVEEGADEVADI</sequence>
<evidence type="ECO:0000313" key="4">
    <source>
        <dbReference type="Proteomes" id="UP001152484"/>
    </source>
</evidence>
<proteinExistence type="predicted"/>
<organism evidence="3 4">
    <name type="scientific">Cuscuta europaea</name>
    <name type="common">European dodder</name>
    <dbReference type="NCBI Taxonomy" id="41803"/>
    <lineage>
        <taxon>Eukaryota</taxon>
        <taxon>Viridiplantae</taxon>
        <taxon>Streptophyta</taxon>
        <taxon>Embryophyta</taxon>
        <taxon>Tracheophyta</taxon>
        <taxon>Spermatophyta</taxon>
        <taxon>Magnoliopsida</taxon>
        <taxon>eudicotyledons</taxon>
        <taxon>Gunneridae</taxon>
        <taxon>Pentapetalae</taxon>
        <taxon>asterids</taxon>
        <taxon>lamiids</taxon>
        <taxon>Solanales</taxon>
        <taxon>Convolvulaceae</taxon>
        <taxon>Cuscuteae</taxon>
        <taxon>Cuscuta</taxon>
        <taxon>Cuscuta subgen. Cuscuta</taxon>
    </lineage>
</organism>
<keyword evidence="4" id="KW-1185">Reference proteome</keyword>
<reference evidence="3" key="1">
    <citation type="submission" date="2022-07" db="EMBL/GenBank/DDBJ databases">
        <authorList>
            <person name="Macas J."/>
            <person name="Novak P."/>
            <person name="Neumann P."/>
        </authorList>
    </citation>
    <scope>NUCLEOTIDE SEQUENCE</scope>
</reference>